<dbReference type="InterPro" id="IPR000719">
    <property type="entry name" value="Prot_kinase_dom"/>
</dbReference>
<dbReference type="Pfam" id="PF00069">
    <property type="entry name" value="Pkinase"/>
    <property type="match status" value="1"/>
</dbReference>
<protein>
    <submittedName>
        <fullName evidence="4">Protein kinase</fullName>
    </submittedName>
</protein>
<dbReference type="GO" id="GO:0004674">
    <property type="term" value="F:protein serine/threonine kinase activity"/>
    <property type="evidence" value="ECO:0007669"/>
    <property type="project" value="TreeGrafter"/>
</dbReference>
<evidence type="ECO:0000256" key="2">
    <source>
        <dbReference type="SAM" id="MobiDB-lite"/>
    </source>
</evidence>
<accession>A0A967AZH9</accession>
<dbReference type="InterPro" id="IPR032710">
    <property type="entry name" value="NTF2-like_dom_sf"/>
</dbReference>
<feature type="binding site" evidence="1">
    <location>
        <position position="39"/>
    </location>
    <ligand>
        <name>ATP</name>
        <dbReference type="ChEBI" id="CHEBI:30616"/>
    </ligand>
</feature>
<dbReference type="SUPFAM" id="SSF54427">
    <property type="entry name" value="NTF2-like"/>
    <property type="match status" value="1"/>
</dbReference>
<dbReference type="CDD" id="cd14014">
    <property type="entry name" value="STKc_PknB_like"/>
    <property type="match status" value="1"/>
</dbReference>
<dbReference type="RefSeq" id="WP_166196317.1">
    <property type="nucleotide sequence ID" value="NZ_JAAOIV010000006.1"/>
</dbReference>
<feature type="domain" description="Protein kinase" evidence="3">
    <location>
        <begin position="11"/>
        <end position="245"/>
    </location>
</feature>
<comment type="caution">
    <text evidence="4">The sequence shown here is derived from an EMBL/GenBank/DDBJ whole genome shotgun (WGS) entry which is preliminary data.</text>
</comment>
<proteinExistence type="predicted"/>
<gene>
    <name evidence="4" type="ORF">G9U51_09345</name>
</gene>
<evidence type="ECO:0000313" key="5">
    <source>
        <dbReference type="Proteomes" id="UP000744769"/>
    </source>
</evidence>
<dbReference type="PROSITE" id="PS00107">
    <property type="entry name" value="PROTEIN_KINASE_ATP"/>
    <property type="match status" value="1"/>
</dbReference>
<keyword evidence="4" id="KW-0418">Kinase</keyword>
<organism evidence="4 5">
    <name type="scientific">Metallococcus carri</name>
    <dbReference type="NCBI Taxonomy" id="1656884"/>
    <lineage>
        <taxon>Bacteria</taxon>
        <taxon>Bacillati</taxon>
        <taxon>Actinomycetota</taxon>
        <taxon>Actinomycetes</taxon>
        <taxon>Micrococcales</taxon>
        <taxon>Dermacoccaceae</taxon>
        <taxon>Metallococcus</taxon>
    </lineage>
</organism>
<dbReference type="InterPro" id="IPR011009">
    <property type="entry name" value="Kinase-like_dom_sf"/>
</dbReference>
<dbReference type="Proteomes" id="UP000744769">
    <property type="component" value="Unassembled WGS sequence"/>
</dbReference>
<dbReference type="InterPro" id="IPR008266">
    <property type="entry name" value="Tyr_kinase_AS"/>
</dbReference>
<dbReference type="PROSITE" id="PS50011">
    <property type="entry name" value="PROTEIN_KINASE_DOM"/>
    <property type="match status" value="1"/>
</dbReference>
<dbReference type="PROSITE" id="PS00109">
    <property type="entry name" value="PROTEIN_KINASE_TYR"/>
    <property type="match status" value="1"/>
</dbReference>
<name>A0A967AZH9_9MICO</name>
<feature type="region of interest" description="Disordered" evidence="2">
    <location>
        <begin position="252"/>
        <end position="297"/>
    </location>
</feature>
<dbReference type="GO" id="GO:0005524">
    <property type="term" value="F:ATP binding"/>
    <property type="evidence" value="ECO:0007669"/>
    <property type="project" value="UniProtKB-UniRule"/>
</dbReference>
<dbReference type="SUPFAM" id="SSF56112">
    <property type="entry name" value="Protein kinase-like (PK-like)"/>
    <property type="match status" value="1"/>
</dbReference>
<dbReference type="EMBL" id="JAAOIV010000006">
    <property type="protein sequence ID" value="NHN55979.1"/>
    <property type="molecule type" value="Genomic_DNA"/>
</dbReference>
<feature type="region of interest" description="Disordered" evidence="2">
    <location>
        <begin position="342"/>
        <end position="388"/>
    </location>
</feature>
<keyword evidence="4" id="KW-0808">Transferase</keyword>
<dbReference type="InterPro" id="IPR017441">
    <property type="entry name" value="Protein_kinase_ATP_BS"/>
</dbReference>
<dbReference type="AlphaFoldDB" id="A0A967AZH9"/>
<keyword evidence="1" id="KW-0547">Nucleotide-binding</keyword>
<reference evidence="4" key="1">
    <citation type="submission" date="2020-03" db="EMBL/GenBank/DDBJ databases">
        <title>Draft sequencing of Calidifontibacter sp. DB0510.</title>
        <authorList>
            <person name="Kim D.-U."/>
        </authorList>
    </citation>
    <scope>NUCLEOTIDE SEQUENCE</scope>
    <source>
        <strain evidence="4">DB0510</strain>
    </source>
</reference>
<evidence type="ECO:0000259" key="3">
    <source>
        <dbReference type="PROSITE" id="PS50011"/>
    </source>
</evidence>
<evidence type="ECO:0000256" key="1">
    <source>
        <dbReference type="PROSITE-ProRule" id="PRU10141"/>
    </source>
</evidence>
<dbReference type="PANTHER" id="PTHR44329">
    <property type="entry name" value="SERINE/THREONINE-PROTEIN KINASE TNNI3K-RELATED"/>
    <property type="match status" value="1"/>
</dbReference>
<dbReference type="Gene3D" id="1.10.510.10">
    <property type="entry name" value="Transferase(Phosphotransferase) domain 1"/>
    <property type="match status" value="1"/>
</dbReference>
<dbReference type="InterPro" id="IPR051681">
    <property type="entry name" value="Ser/Thr_Kinases-Pseudokinases"/>
</dbReference>
<keyword evidence="1" id="KW-0067">ATP-binding</keyword>
<keyword evidence="5" id="KW-1185">Reference proteome</keyword>
<evidence type="ECO:0000313" key="4">
    <source>
        <dbReference type="EMBL" id="NHN55979.1"/>
    </source>
</evidence>
<sequence length="509" mass="51768">MTDELPEIPGYTVVDLLGSGGTGSVYVVHRGDGVRLAAKVVDGEVADLTAEAELLQSIEHDHVVRLVDSAVTADGRTVMITDLAAGGSLADCLAARGHLTPGELVTVLCPIARAMHDLHGLGLVHGDLSPGNILLTVAGKPMVADLGVARVGGYGTEDVWATEAWAAPEVMAGEAPTPASDVYSIGAIAWAALVGAPPEPAALRDPLSDLLPDLDAALVDLITACLAHTPSTRPEPGVVAIRLWESAIAEPAPVQGSPGRRGASTAPEELLTRRRRREEAAAAAAEEEAARMADRSGSGSLRAGRLVLVGAVAAIVVFAGALAARALSEPSGSGAAATQSVVSATTSVQEPPTPGTGARKPPTSAAKPTSSRVASGAAPTRPSAPLGGDPTVVIQALVDARAQTWTTGDLTALGRGLAPNSPAAQRDRADVSGAKAQGYGYRGLRFTVAGVRLTGVTADRVTARARLQRSAFTITGGGADRPVAASSTAVVLTLARTADGWRIWDWRTA</sequence>